<protein>
    <submittedName>
        <fullName evidence="1">Uncharacterized protein</fullName>
    </submittedName>
</protein>
<reference evidence="2" key="1">
    <citation type="journal article" date="2019" name="Int. J. Syst. Evol. Microbiol.">
        <title>The Global Catalogue of Microorganisms (GCM) 10K type strain sequencing project: providing services to taxonomists for standard genome sequencing and annotation.</title>
        <authorList>
            <consortium name="The Broad Institute Genomics Platform"/>
            <consortium name="The Broad Institute Genome Sequencing Center for Infectious Disease"/>
            <person name="Wu L."/>
            <person name="Ma J."/>
        </authorList>
    </citation>
    <scope>NUCLEOTIDE SEQUENCE [LARGE SCALE GENOMIC DNA]</scope>
    <source>
        <strain evidence="2">NBRC 112416</strain>
    </source>
</reference>
<proteinExistence type="predicted"/>
<comment type="caution">
    <text evidence="1">The sequence shown here is derived from an EMBL/GenBank/DDBJ whole genome shotgun (WGS) entry which is preliminary data.</text>
</comment>
<evidence type="ECO:0000313" key="2">
    <source>
        <dbReference type="Proteomes" id="UP001156691"/>
    </source>
</evidence>
<name>A0ABQ5WAS1_9HYPH</name>
<dbReference type="Gene3D" id="3.60.21.10">
    <property type="match status" value="1"/>
</dbReference>
<dbReference type="SUPFAM" id="SSF56300">
    <property type="entry name" value="Metallo-dependent phosphatases"/>
    <property type="match status" value="1"/>
</dbReference>
<accession>A0ABQ5WAS1</accession>
<dbReference type="Proteomes" id="UP001156691">
    <property type="component" value="Unassembled WGS sequence"/>
</dbReference>
<organism evidence="1 2">
    <name type="scientific">Devosia nitrariae</name>
    <dbReference type="NCBI Taxonomy" id="2071872"/>
    <lineage>
        <taxon>Bacteria</taxon>
        <taxon>Pseudomonadati</taxon>
        <taxon>Pseudomonadota</taxon>
        <taxon>Alphaproteobacteria</taxon>
        <taxon>Hyphomicrobiales</taxon>
        <taxon>Devosiaceae</taxon>
        <taxon>Devosia</taxon>
    </lineage>
</organism>
<dbReference type="InterPro" id="IPR029052">
    <property type="entry name" value="Metallo-depent_PP-like"/>
</dbReference>
<evidence type="ECO:0000313" key="1">
    <source>
        <dbReference type="EMBL" id="GLQ57178.1"/>
    </source>
</evidence>
<gene>
    <name evidence="1" type="ORF">GCM10010862_44370</name>
</gene>
<keyword evidence="2" id="KW-1185">Reference proteome</keyword>
<sequence length="118" mass="12673">MFSNTLFTGFGQEPQIVGYGDIHTAYARNFELRTLFNAGSVGNPLDIPLACYAVLEGRYGVEAPHPWSLHFVRLPYDIEGEIAAAEASGMPAIGHYASELRTAVYRGLTAAPLTGSPA</sequence>
<dbReference type="EMBL" id="BSNS01000023">
    <property type="protein sequence ID" value="GLQ57178.1"/>
    <property type="molecule type" value="Genomic_DNA"/>
</dbReference>